<dbReference type="InterPro" id="IPR051158">
    <property type="entry name" value="Metallophosphoesterase_sf"/>
</dbReference>
<dbReference type="eggNOG" id="COG1408">
    <property type="taxonomic scope" value="Bacteria"/>
</dbReference>
<accession>E8LIQ1</accession>
<keyword evidence="3" id="KW-0472">Membrane</keyword>
<gene>
    <name evidence="5" type="ORF">HMPREF9444_00571</name>
</gene>
<dbReference type="OrthoDB" id="9780884at2"/>
<dbReference type="SUPFAM" id="SSF56300">
    <property type="entry name" value="Metallo-dependent phosphatases"/>
    <property type="match status" value="1"/>
</dbReference>
<sequence length="366" mass="40818">MLQTPALIMASYASLSLILPLKIRLFYKILGVGIIFLCALKYHFYARMGGILSPDLPSWLIVIMEAAFGSLIIGSFICLIKDLLFVLLFILRKCSLIKLKPKLFKLNVCVIIFALIFGFYGTCMQFFTPHINHETIEIKNLDKDFDGFKIAQLSDLHVGPLLKHEFMQKVVAAVNNEEVDLTVITGDLVDGRVEKLINEFRSLKDIKSPYGVLAVTGNHEYYSGSFAWIKALENFNVRFLQNEHVNLHKGNGTLTVGGINDGRSYGNELDKVFADAGKHTRVFLAHKPKDGVKAVDADLILTGHTHGGTMLFAGPLVADYNDGFVSGRYELENRVMYVSNGTGIWSGFSCRFLVPPEITIFTLKKA</sequence>
<organism evidence="5 6">
    <name type="scientific">Succinatimonas hippei (strain DSM 22608 / JCM 16073 / KCTC 15190 / YIT 12066)</name>
    <dbReference type="NCBI Taxonomy" id="762983"/>
    <lineage>
        <taxon>Bacteria</taxon>
        <taxon>Pseudomonadati</taxon>
        <taxon>Pseudomonadota</taxon>
        <taxon>Gammaproteobacteria</taxon>
        <taxon>Aeromonadales</taxon>
        <taxon>Succinivibrionaceae</taxon>
        <taxon>Succinatimonas</taxon>
    </lineage>
</organism>
<dbReference type="PANTHER" id="PTHR31302:SF31">
    <property type="entry name" value="PHOSPHODIESTERASE YAEI"/>
    <property type="match status" value="1"/>
</dbReference>
<evidence type="ECO:0000313" key="5">
    <source>
        <dbReference type="EMBL" id="EFY07585.1"/>
    </source>
</evidence>
<keyword evidence="3" id="KW-0812">Transmembrane</keyword>
<evidence type="ECO:0000256" key="2">
    <source>
        <dbReference type="ARBA" id="ARBA00022801"/>
    </source>
</evidence>
<evidence type="ECO:0000256" key="1">
    <source>
        <dbReference type="ARBA" id="ARBA00022723"/>
    </source>
</evidence>
<keyword evidence="2" id="KW-0378">Hydrolase</keyword>
<reference evidence="5 6" key="1">
    <citation type="submission" date="2011-01" db="EMBL/GenBank/DDBJ databases">
        <authorList>
            <person name="Weinstock G."/>
            <person name="Sodergren E."/>
            <person name="Clifton S."/>
            <person name="Fulton L."/>
            <person name="Fulton B."/>
            <person name="Courtney L."/>
            <person name="Fronick C."/>
            <person name="Harrison M."/>
            <person name="Strong C."/>
            <person name="Farmer C."/>
            <person name="Delahaunty K."/>
            <person name="Markovic C."/>
            <person name="Hall O."/>
            <person name="Minx P."/>
            <person name="Tomlinson C."/>
            <person name="Mitreva M."/>
            <person name="Hou S."/>
            <person name="Chen J."/>
            <person name="Wollam A."/>
            <person name="Pepin K.H."/>
            <person name="Johnson M."/>
            <person name="Bhonagiri V."/>
            <person name="Zhang X."/>
            <person name="Suruliraj S."/>
            <person name="Warren W."/>
            <person name="Chinwalla A."/>
            <person name="Mardis E.R."/>
            <person name="Wilson R.K."/>
        </authorList>
    </citation>
    <scope>NUCLEOTIDE SEQUENCE [LARGE SCALE GENOMIC DNA]</scope>
    <source>
        <strain evidence="6">DSM 22608 / JCM 16073 / KCTC 15190 / YIT 12066</strain>
    </source>
</reference>
<dbReference type="STRING" id="762983.HMPREF9444_00571"/>
<dbReference type="InterPro" id="IPR029052">
    <property type="entry name" value="Metallo-depent_PP-like"/>
</dbReference>
<evidence type="ECO:0000256" key="3">
    <source>
        <dbReference type="SAM" id="Phobius"/>
    </source>
</evidence>
<feature type="transmembrane region" description="Helical" evidence="3">
    <location>
        <begin position="58"/>
        <end position="91"/>
    </location>
</feature>
<dbReference type="Pfam" id="PF00149">
    <property type="entry name" value="Metallophos"/>
    <property type="match status" value="1"/>
</dbReference>
<dbReference type="Gene3D" id="3.60.21.10">
    <property type="match status" value="1"/>
</dbReference>
<keyword evidence="1" id="KW-0479">Metal-binding</keyword>
<feature type="transmembrane region" description="Helical" evidence="3">
    <location>
        <begin position="103"/>
        <end position="121"/>
    </location>
</feature>
<dbReference type="GO" id="GO:0009245">
    <property type="term" value="P:lipid A biosynthetic process"/>
    <property type="evidence" value="ECO:0007669"/>
    <property type="project" value="TreeGrafter"/>
</dbReference>
<evidence type="ECO:0000259" key="4">
    <source>
        <dbReference type="Pfam" id="PF00149"/>
    </source>
</evidence>
<dbReference type="AlphaFoldDB" id="E8LIQ1"/>
<dbReference type="InterPro" id="IPR004843">
    <property type="entry name" value="Calcineurin-like_PHP"/>
</dbReference>
<keyword evidence="6" id="KW-1185">Reference proteome</keyword>
<proteinExistence type="predicted"/>
<feature type="domain" description="Calcineurin-like phosphoesterase" evidence="4">
    <location>
        <begin position="148"/>
        <end position="307"/>
    </location>
</feature>
<protein>
    <submittedName>
        <fullName evidence="5">Ser/Thr phosphatase family protein</fullName>
    </submittedName>
</protein>
<keyword evidence="3" id="KW-1133">Transmembrane helix</keyword>
<feature type="transmembrane region" description="Helical" evidence="3">
    <location>
        <begin position="25"/>
        <end position="46"/>
    </location>
</feature>
<dbReference type="GO" id="GO:0046872">
    <property type="term" value="F:metal ion binding"/>
    <property type="evidence" value="ECO:0007669"/>
    <property type="project" value="UniProtKB-KW"/>
</dbReference>
<dbReference type="CDD" id="cd07385">
    <property type="entry name" value="MPP_YkuE_C"/>
    <property type="match status" value="1"/>
</dbReference>
<dbReference type="Proteomes" id="UP000018458">
    <property type="component" value="Unassembled WGS sequence"/>
</dbReference>
<evidence type="ECO:0000313" key="6">
    <source>
        <dbReference type="Proteomes" id="UP000018458"/>
    </source>
</evidence>
<dbReference type="PANTHER" id="PTHR31302">
    <property type="entry name" value="TRANSMEMBRANE PROTEIN WITH METALLOPHOSPHOESTERASE DOMAIN-RELATED"/>
    <property type="match status" value="1"/>
</dbReference>
<comment type="caution">
    <text evidence="5">The sequence shown here is derived from an EMBL/GenBank/DDBJ whole genome shotgun (WGS) entry which is preliminary data.</text>
</comment>
<dbReference type="EMBL" id="AEVO01000026">
    <property type="protein sequence ID" value="EFY07585.1"/>
    <property type="molecule type" value="Genomic_DNA"/>
</dbReference>
<dbReference type="HOGENOM" id="CLU_025443_5_1_6"/>
<dbReference type="GO" id="GO:0008758">
    <property type="term" value="F:UDP-2,3-diacylglucosamine hydrolase activity"/>
    <property type="evidence" value="ECO:0007669"/>
    <property type="project" value="TreeGrafter"/>
</dbReference>
<dbReference type="GO" id="GO:0016020">
    <property type="term" value="C:membrane"/>
    <property type="evidence" value="ECO:0007669"/>
    <property type="project" value="GOC"/>
</dbReference>
<name>E8LIQ1_SUCHY</name>